<gene>
    <name evidence="1" type="ORF">M421DRAFT_13118</name>
</gene>
<dbReference type="Proteomes" id="UP000800082">
    <property type="component" value="Unassembled WGS sequence"/>
</dbReference>
<evidence type="ECO:0000313" key="1">
    <source>
        <dbReference type="EMBL" id="KAF1922493.1"/>
    </source>
</evidence>
<proteinExistence type="predicted"/>
<dbReference type="GeneID" id="54345029"/>
<sequence length="64" mass="7102">EETLTVGEVSDLITEREGGRCEEGEELAKRVRAGRRCSCCSEIRHNSCTCKVEIKDINNSDASK</sequence>
<protein>
    <submittedName>
        <fullName evidence="1">Uncharacterized protein</fullName>
    </submittedName>
</protein>
<dbReference type="EMBL" id="ML979024">
    <property type="protein sequence ID" value="KAF1922493.1"/>
    <property type="molecule type" value="Genomic_DNA"/>
</dbReference>
<reference evidence="1" key="1">
    <citation type="journal article" date="2020" name="Stud. Mycol.">
        <title>101 Dothideomycetes genomes: a test case for predicting lifestyles and emergence of pathogens.</title>
        <authorList>
            <person name="Haridas S."/>
            <person name="Albert R."/>
            <person name="Binder M."/>
            <person name="Bloem J."/>
            <person name="Labutti K."/>
            <person name="Salamov A."/>
            <person name="Andreopoulos B."/>
            <person name="Baker S."/>
            <person name="Barry K."/>
            <person name="Bills G."/>
            <person name="Bluhm B."/>
            <person name="Cannon C."/>
            <person name="Castanera R."/>
            <person name="Culley D."/>
            <person name="Daum C."/>
            <person name="Ezra D."/>
            <person name="Gonzalez J."/>
            <person name="Henrissat B."/>
            <person name="Kuo A."/>
            <person name="Liang C."/>
            <person name="Lipzen A."/>
            <person name="Lutzoni F."/>
            <person name="Magnuson J."/>
            <person name="Mondo S."/>
            <person name="Nolan M."/>
            <person name="Ohm R."/>
            <person name="Pangilinan J."/>
            <person name="Park H.-J."/>
            <person name="Ramirez L."/>
            <person name="Alfaro M."/>
            <person name="Sun H."/>
            <person name="Tritt A."/>
            <person name="Yoshinaga Y."/>
            <person name="Zwiers L.-H."/>
            <person name="Turgeon B."/>
            <person name="Goodwin S."/>
            <person name="Spatafora J."/>
            <person name="Crous P."/>
            <person name="Grigoriev I."/>
        </authorList>
    </citation>
    <scope>NUCLEOTIDE SEQUENCE</scope>
    <source>
        <strain evidence="1">CBS 183.55</strain>
    </source>
</reference>
<organism evidence="1 2">
    <name type="scientific">Didymella exigua CBS 183.55</name>
    <dbReference type="NCBI Taxonomy" id="1150837"/>
    <lineage>
        <taxon>Eukaryota</taxon>
        <taxon>Fungi</taxon>
        <taxon>Dikarya</taxon>
        <taxon>Ascomycota</taxon>
        <taxon>Pezizomycotina</taxon>
        <taxon>Dothideomycetes</taxon>
        <taxon>Pleosporomycetidae</taxon>
        <taxon>Pleosporales</taxon>
        <taxon>Pleosporineae</taxon>
        <taxon>Didymellaceae</taxon>
        <taxon>Didymella</taxon>
    </lineage>
</organism>
<name>A0A6A5R4E7_9PLEO</name>
<feature type="non-terminal residue" evidence="1">
    <location>
        <position position="64"/>
    </location>
</feature>
<keyword evidence="2" id="KW-1185">Reference proteome</keyword>
<accession>A0A6A5R4E7</accession>
<dbReference type="AlphaFoldDB" id="A0A6A5R4E7"/>
<feature type="non-terminal residue" evidence="1">
    <location>
        <position position="1"/>
    </location>
</feature>
<evidence type="ECO:0000313" key="2">
    <source>
        <dbReference type="Proteomes" id="UP000800082"/>
    </source>
</evidence>
<dbReference type="RefSeq" id="XP_033442746.1">
    <property type="nucleotide sequence ID" value="XM_033587383.1"/>
</dbReference>